<gene>
    <name evidence="3" type="ORF">OH76DRAFT_1143164</name>
</gene>
<dbReference type="Gene3D" id="2.60.120.260">
    <property type="entry name" value="Galactose-binding domain-like"/>
    <property type="match status" value="1"/>
</dbReference>
<evidence type="ECO:0000313" key="3">
    <source>
        <dbReference type="EMBL" id="RDX53717.1"/>
    </source>
</evidence>
<evidence type="ECO:0000256" key="2">
    <source>
        <dbReference type="SAM" id="Phobius"/>
    </source>
</evidence>
<dbReference type="EMBL" id="KZ857386">
    <property type="protein sequence ID" value="RDX53717.1"/>
    <property type="molecule type" value="Genomic_DNA"/>
</dbReference>
<keyword evidence="4" id="KW-1185">Reference proteome</keyword>
<keyword evidence="2" id="KW-1133">Transmembrane helix</keyword>
<feature type="compositionally biased region" description="Pro residues" evidence="1">
    <location>
        <begin position="400"/>
        <end position="409"/>
    </location>
</feature>
<keyword evidence="2" id="KW-0812">Transmembrane</keyword>
<feature type="region of interest" description="Disordered" evidence="1">
    <location>
        <begin position="269"/>
        <end position="362"/>
    </location>
</feature>
<dbReference type="OrthoDB" id="3265734at2759"/>
<evidence type="ECO:0000256" key="1">
    <source>
        <dbReference type="SAM" id="MobiDB-lite"/>
    </source>
</evidence>
<feature type="region of interest" description="Disordered" evidence="1">
    <location>
        <begin position="394"/>
        <end position="437"/>
    </location>
</feature>
<organism evidence="3 4">
    <name type="scientific">Lentinus brumalis</name>
    <dbReference type="NCBI Taxonomy" id="2498619"/>
    <lineage>
        <taxon>Eukaryota</taxon>
        <taxon>Fungi</taxon>
        <taxon>Dikarya</taxon>
        <taxon>Basidiomycota</taxon>
        <taxon>Agaricomycotina</taxon>
        <taxon>Agaricomycetes</taxon>
        <taxon>Polyporales</taxon>
        <taxon>Polyporaceae</taxon>
        <taxon>Lentinus</taxon>
    </lineage>
</organism>
<evidence type="ECO:0000313" key="4">
    <source>
        <dbReference type="Proteomes" id="UP000256964"/>
    </source>
</evidence>
<feature type="compositionally biased region" description="Low complexity" evidence="1">
    <location>
        <begin position="333"/>
        <end position="356"/>
    </location>
</feature>
<reference evidence="3 4" key="1">
    <citation type="journal article" date="2018" name="Biotechnol. Biofuels">
        <title>Integrative visual omics of the white-rot fungus Polyporus brumalis exposes the biotechnological potential of its oxidative enzymes for delignifying raw plant biomass.</title>
        <authorList>
            <person name="Miyauchi S."/>
            <person name="Rancon A."/>
            <person name="Drula E."/>
            <person name="Hage H."/>
            <person name="Chaduli D."/>
            <person name="Favel A."/>
            <person name="Grisel S."/>
            <person name="Henrissat B."/>
            <person name="Herpoel-Gimbert I."/>
            <person name="Ruiz-Duenas F.J."/>
            <person name="Chevret D."/>
            <person name="Hainaut M."/>
            <person name="Lin J."/>
            <person name="Wang M."/>
            <person name="Pangilinan J."/>
            <person name="Lipzen A."/>
            <person name="Lesage-Meessen L."/>
            <person name="Navarro D."/>
            <person name="Riley R."/>
            <person name="Grigoriev I.V."/>
            <person name="Zhou S."/>
            <person name="Raouche S."/>
            <person name="Rosso M.N."/>
        </authorList>
    </citation>
    <scope>NUCLEOTIDE SEQUENCE [LARGE SCALE GENOMIC DNA]</scope>
    <source>
        <strain evidence="3 4">BRFM 1820</strain>
    </source>
</reference>
<keyword evidence="2" id="KW-0472">Membrane</keyword>
<protein>
    <submittedName>
        <fullName evidence="3">Uncharacterized protein</fullName>
    </submittedName>
</protein>
<feature type="compositionally biased region" description="Basic and acidic residues" evidence="1">
    <location>
        <begin position="269"/>
        <end position="278"/>
    </location>
</feature>
<name>A0A371DMF6_9APHY</name>
<feature type="transmembrane region" description="Helical" evidence="2">
    <location>
        <begin position="166"/>
        <end position="189"/>
    </location>
</feature>
<dbReference type="AlphaFoldDB" id="A0A371DMF6"/>
<proteinExistence type="predicted"/>
<dbReference type="Proteomes" id="UP000256964">
    <property type="component" value="Unassembled WGS sequence"/>
</dbReference>
<accession>A0A371DMF6</accession>
<sequence length="450" mass="48092">MSTRPINIDDADTGDIQYLTSDLWNHQVGKPNYQEGTFSEGIMNAQAEFRFNGTGVMVYGVASPRPSGKQRAIPPSVSFSIDGGIPTPVVSDPDLEDTEYSHQFYDSHTLSPDEHVLSMNVTQAEDDWPFVLDYILYIPLNPVSQPGPSGVAPSAQASAAKTSPHAAAIAGGVAGGIMLLLTAVLYGYLRRKALMDKHGPSINAVRKAARPTVDLLDDDCKLPPPSPVLTAKSWADAESVSEFTPMEFRCRSTSLSTGQQRLLMSRGCRHLDSDDGSERAISSQHSPPPTPSASTFSHESRPSTAFHSVLTPPSAAYRTTHGPQISYRPATPSESSFSQSSRAGSSSTASGASSMARQSEKALLLREQRQATFHADSGVRFQAGQTLPVDAVPVPVGIGRPPPPPPPPSSEASTSTSASLMDWKQQQQEKKRVSFGGSAISEVPPMYTVN</sequence>
<feature type="compositionally biased region" description="Low complexity" evidence="1">
    <location>
        <begin position="410"/>
        <end position="419"/>
    </location>
</feature>
<dbReference type="STRING" id="139420.A0A371DMF6"/>